<accession>A0A1H6FXN5</accession>
<comment type="subcellular location">
    <subcellularLocation>
        <location evidence="9">Cytoplasm</location>
    </subcellularLocation>
</comment>
<dbReference type="AlphaFoldDB" id="A0A1H6FXN5"/>
<dbReference type="CDD" id="cd02163">
    <property type="entry name" value="PPAT"/>
    <property type="match status" value="1"/>
</dbReference>
<feature type="binding site" evidence="9">
    <location>
        <position position="105"/>
    </location>
    <ligand>
        <name>ATP</name>
        <dbReference type="ChEBI" id="CHEBI:30616"/>
    </ligand>
</feature>
<keyword evidence="2 9" id="KW-0808">Transferase</keyword>
<keyword evidence="3 9" id="KW-0548">Nucleotidyltransferase</keyword>
<keyword evidence="1 9" id="KW-0963">Cytoplasm</keyword>
<comment type="function">
    <text evidence="9">Reversibly transfers an adenylyl group from ATP to 4'-phosphopantetheine, yielding dephospho-CoA (dPCoA) and pyrophosphate.</text>
</comment>
<evidence type="ECO:0000256" key="7">
    <source>
        <dbReference type="ARBA" id="ARBA00022993"/>
    </source>
</evidence>
<keyword evidence="6 9" id="KW-0460">Magnesium</keyword>
<dbReference type="Pfam" id="PF01467">
    <property type="entry name" value="CTP_transf_like"/>
    <property type="match status" value="1"/>
</dbReference>
<organism evidence="11 12">
    <name type="scientific">Thermoleophilum album</name>
    <dbReference type="NCBI Taxonomy" id="29539"/>
    <lineage>
        <taxon>Bacteria</taxon>
        <taxon>Bacillati</taxon>
        <taxon>Actinomycetota</taxon>
        <taxon>Thermoleophilia</taxon>
        <taxon>Thermoleophilales</taxon>
        <taxon>Thermoleophilaceae</taxon>
        <taxon>Thermoleophilum</taxon>
    </lineage>
</organism>
<proteinExistence type="inferred from homology"/>
<dbReference type="GO" id="GO:0005737">
    <property type="term" value="C:cytoplasm"/>
    <property type="evidence" value="ECO:0007669"/>
    <property type="project" value="UniProtKB-SubCell"/>
</dbReference>
<protein>
    <recommendedName>
        <fullName evidence="9">Phosphopantetheine adenylyltransferase</fullName>
        <ecNumber evidence="9">2.7.7.3</ecNumber>
    </recommendedName>
    <alternativeName>
        <fullName evidence="9">Dephospho-CoA pyrophosphorylase</fullName>
    </alternativeName>
    <alternativeName>
        <fullName evidence="9">Pantetheine-phosphate adenylyltransferase</fullName>
        <shortName evidence="9">PPAT</shortName>
    </alternativeName>
</protein>
<evidence type="ECO:0000256" key="3">
    <source>
        <dbReference type="ARBA" id="ARBA00022695"/>
    </source>
</evidence>
<dbReference type="OrthoDB" id="9806661at2"/>
<dbReference type="HAMAP" id="MF_00151">
    <property type="entry name" value="PPAT_bact"/>
    <property type="match status" value="1"/>
</dbReference>
<feature type="binding site" evidence="9">
    <location>
        <begin position="14"/>
        <end position="15"/>
    </location>
    <ligand>
        <name>ATP</name>
        <dbReference type="ChEBI" id="CHEBI:30616"/>
    </ligand>
</feature>
<dbReference type="GO" id="GO:0004595">
    <property type="term" value="F:pantetheine-phosphate adenylyltransferase activity"/>
    <property type="evidence" value="ECO:0007669"/>
    <property type="project" value="UniProtKB-UniRule"/>
</dbReference>
<keyword evidence="5 9" id="KW-0067">ATP-binding</keyword>
<dbReference type="InterPro" id="IPR004821">
    <property type="entry name" value="Cyt_trans-like"/>
</dbReference>
<evidence type="ECO:0000256" key="6">
    <source>
        <dbReference type="ARBA" id="ARBA00022842"/>
    </source>
</evidence>
<dbReference type="Proteomes" id="UP000222056">
    <property type="component" value="Unassembled WGS sequence"/>
</dbReference>
<evidence type="ECO:0000313" key="12">
    <source>
        <dbReference type="Proteomes" id="UP000222056"/>
    </source>
</evidence>
<dbReference type="RefSeq" id="WP_093118408.1">
    <property type="nucleotide sequence ID" value="NZ_FNWJ01000002.1"/>
</dbReference>
<evidence type="ECO:0000256" key="2">
    <source>
        <dbReference type="ARBA" id="ARBA00022679"/>
    </source>
</evidence>
<comment type="subunit">
    <text evidence="9">Homohexamer.</text>
</comment>
<evidence type="ECO:0000256" key="5">
    <source>
        <dbReference type="ARBA" id="ARBA00022840"/>
    </source>
</evidence>
<evidence type="ECO:0000313" key="11">
    <source>
        <dbReference type="EMBL" id="SEH15172.1"/>
    </source>
</evidence>
<feature type="binding site" evidence="9">
    <location>
        <begin position="130"/>
        <end position="136"/>
    </location>
    <ligand>
        <name>ATP</name>
        <dbReference type="ChEBI" id="CHEBI:30616"/>
    </ligand>
</feature>
<evidence type="ECO:0000259" key="10">
    <source>
        <dbReference type="Pfam" id="PF01467"/>
    </source>
</evidence>
<feature type="domain" description="Cytidyltransferase-like" evidence="10">
    <location>
        <begin position="10"/>
        <end position="140"/>
    </location>
</feature>
<reference evidence="12" key="1">
    <citation type="submission" date="2016-10" db="EMBL/GenBank/DDBJ databases">
        <authorList>
            <person name="Varghese N."/>
            <person name="Submissions S."/>
        </authorList>
    </citation>
    <scope>NUCLEOTIDE SEQUENCE [LARGE SCALE GENOMIC DNA]</scope>
    <source>
        <strain evidence="12">ATCC 35263</strain>
    </source>
</reference>
<dbReference type="NCBIfam" id="TIGR01510">
    <property type="entry name" value="coaD_prev_kdtB"/>
    <property type="match status" value="1"/>
</dbReference>
<dbReference type="GO" id="GO:0005524">
    <property type="term" value="F:ATP binding"/>
    <property type="evidence" value="ECO:0007669"/>
    <property type="project" value="UniProtKB-KW"/>
</dbReference>
<evidence type="ECO:0000256" key="9">
    <source>
        <dbReference type="HAMAP-Rule" id="MF_00151"/>
    </source>
</evidence>
<feature type="site" description="Transition state stabilizer" evidence="9">
    <location>
        <position position="22"/>
    </location>
</feature>
<comment type="cofactor">
    <cofactor evidence="9">
        <name>Mg(2+)</name>
        <dbReference type="ChEBI" id="CHEBI:18420"/>
    </cofactor>
</comment>
<feature type="binding site" evidence="9">
    <location>
        <position position="80"/>
    </location>
    <ligand>
        <name>substrate</name>
    </ligand>
</feature>
<dbReference type="SUPFAM" id="SSF52374">
    <property type="entry name" value="Nucleotidylyl transferase"/>
    <property type="match status" value="1"/>
</dbReference>
<evidence type="ECO:0000256" key="8">
    <source>
        <dbReference type="ARBA" id="ARBA00029346"/>
    </source>
</evidence>
<feature type="binding site" evidence="9">
    <location>
        <begin position="95"/>
        <end position="97"/>
    </location>
    <ligand>
        <name>ATP</name>
        <dbReference type="ChEBI" id="CHEBI:30616"/>
    </ligand>
</feature>
<dbReference type="PANTHER" id="PTHR21342">
    <property type="entry name" value="PHOSPHOPANTETHEINE ADENYLYLTRANSFERASE"/>
    <property type="match status" value="1"/>
</dbReference>
<dbReference type="PRINTS" id="PR01020">
    <property type="entry name" value="LPSBIOSNTHSS"/>
</dbReference>
<feature type="binding site" evidence="9">
    <location>
        <position position="14"/>
    </location>
    <ligand>
        <name>substrate</name>
    </ligand>
</feature>
<dbReference type="EMBL" id="FNWJ01000002">
    <property type="protein sequence ID" value="SEH15172.1"/>
    <property type="molecule type" value="Genomic_DNA"/>
</dbReference>
<dbReference type="InterPro" id="IPR001980">
    <property type="entry name" value="PPAT"/>
</dbReference>
<keyword evidence="4 9" id="KW-0547">Nucleotide-binding</keyword>
<dbReference type="UniPathway" id="UPA00241">
    <property type="reaction ID" value="UER00355"/>
</dbReference>
<evidence type="ECO:0000256" key="1">
    <source>
        <dbReference type="ARBA" id="ARBA00022490"/>
    </source>
</evidence>
<dbReference type="Gene3D" id="3.40.50.620">
    <property type="entry name" value="HUPs"/>
    <property type="match status" value="1"/>
</dbReference>
<dbReference type="GO" id="GO:0015937">
    <property type="term" value="P:coenzyme A biosynthetic process"/>
    <property type="evidence" value="ECO:0007669"/>
    <property type="project" value="UniProtKB-UniRule"/>
</dbReference>
<feature type="binding site" evidence="9">
    <location>
        <position position="94"/>
    </location>
    <ligand>
        <name>substrate</name>
    </ligand>
</feature>
<keyword evidence="12" id="KW-1185">Reference proteome</keyword>
<name>A0A1H6FXN5_THEAL</name>
<dbReference type="InterPro" id="IPR014729">
    <property type="entry name" value="Rossmann-like_a/b/a_fold"/>
</dbReference>
<dbReference type="EC" id="2.7.7.3" evidence="9"/>
<sequence length="166" mass="18732">MSERNHATAICPGSYDPVTLGHLDIIRRAARVFERVVVAVVRQPVRKQKTVFSAEERVDFIRSEVADLGNVEVESFDTLLVDFARKHGATAIVKGLRAISDFEYEFEMNQLNRKMAPEIESVYLMAAPQYSFLSSSGVKELAMFGGELSGLVPERVARRLEEELRR</sequence>
<dbReference type="PANTHER" id="PTHR21342:SF1">
    <property type="entry name" value="PHOSPHOPANTETHEINE ADENYLYLTRANSFERASE"/>
    <property type="match status" value="1"/>
</dbReference>
<keyword evidence="7 9" id="KW-0173">Coenzyme A biosynthesis</keyword>
<dbReference type="NCBIfam" id="TIGR00125">
    <property type="entry name" value="cyt_tran_rel"/>
    <property type="match status" value="1"/>
</dbReference>
<feature type="binding site" evidence="9">
    <location>
        <position position="22"/>
    </location>
    <ligand>
        <name>ATP</name>
        <dbReference type="ChEBI" id="CHEBI:30616"/>
    </ligand>
</feature>
<evidence type="ECO:0000256" key="4">
    <source>
        <dbReference type="ARBA" id="ARBA00022741"/>
    </source>
</evidence>
<comment type="catalytic activity">
    <reaction evidence="8 9">
        <text>(R)-4'-phosphopantetheine + ATP + H(+) = 3'-dephospho-CoA + diphosphate</text>
        <dbReference type="Rhea" id="RHEA:19801"/>
        <dbReference type="ChEBI" id="CHEBI:15378"/>
        <dbReference type="ChEBI" id="CHEBI:30616"/>
        <dbReference type="ChEBI" id="CHEBI:33019"/>
        <dbReference type="ChEBI" id="CHEBI:57328"/>
        <dbReference type="ChEBI" id="CHEBI:61723"/>
        <dbReference type="EC" id="2.7.7.3"/>
    </reaction>
</comment>
<dbReference type="STRING" id="29539.SAMN02745716_1864"/>
<comment type="similarity">
    <text evidence="9">Belongs to the bacterial CoaD family.</text>
</comment>
<comment type="pathway">
    <text evidence="9">Cofactor biosynthesis; coenzyme A biosynthesis; CoA from (R)-pantothenate: step 4/5.</text>
</comment>
<gene>
    <name evidence="9" type="primary">coaD</name>
    <name evidence="11" type="ORF">SAMN02745716_1864</name>
</gene>
<comment type="caution">
    <text evidence="9">Lacks conserved residue(s) required for the propagation of feature annotation.</text>
</comment>